<evidence type="ECO:0000256" key="4">
    <source>
        <dbReference type="RuleBase" id="RU362132"/>
    </source>
</evidence>
<dbReference type="GO" id="GO:0009099">
    <property type="term" value="P:L-valine biosynthetic process"/>
    <property type="evidence" value="ECO:0007669"/>
    <property type="project" value="TreeGrafter"/>
</dbReference>
<reference evidence="8" key="1">
    <citation type="journal article" date="2014" name="Int. J. Syst. Evol. Microbiol.">
        <title>Complete genome sequence of Corynebacterium casei LMG S-19264T (=DSM 44701T), isolated from a smear-ripened cheese.</title>
        <authorList>
            <consortium name="US DOE Joint Genome Institute (JGI-PGF)"/>
            <person name="Walter F."/>
            <person name="Albersmeier A."/>
            <person name="Kalinowski J."/>
            <person name="Ruckert C."/>
        </authorList>
    </citation>
    <scope>NUCLEOTIDE SEQUENCE</scope>
    <source>
        <strain evidence="8">CCM 7684</strain>
    </source>
</reference>
<dbReference type="EMBL" id="BMCP01000001">
    <property type="protein sequence ID" value="GGE28292.1"/>
    <property type="molecule type" value="Genomic_DNA"/>
</dbReference>
<reference evidence="8" key="2">
    <citation type="submission" date="2020-09" db="EMBL/GenBank/DDBJ databases">
        <authorList>
            <person name="Sun Q."/>
            <person name="Sedlacek I."/>
        </authorList>
    </citation>
    <scope>NUCLEOTIDE SEQUENCE</scope>
    <source>
        <strain evidence="8">CCM 7684</strain>
    </source>
</reference>
<dbReference type="InterPro" id="IPR000399">
    <property type="entry name" value="TPP-bd_CS"/>
</dbReference>
<feature type="domain" description="Thiamine pyrophosphate enzyme N-terminal TPP-binding" evidence="7">
    <location>
        <begin position="12"/>
        <end position="126"/>
    </location>
</feature>
<keyword evidence="3 4" id="KW-0786">Thiamine pyrophosphate</keyword>
<evidence type="ECO:0000259" key="6">
    <source>
        <dbReference type="Pfam" id="PF02775"/>
    </source>
</evidence>
<proteinExistence type="inferred from homology"/>
<organism evidence="8 9">
    <name type="scientific">Agaricicola taiwanensis</name>
    <dbReference type="NCBI Taxonomy" id="591372"/>
    <lineage>
        <taxon>Bacteria</taxon>
        <taxon>Pseudomonadati</taxon>
        <taxon>Pseudomonadota</taxon>
        <taxon>Alphaproteobacteria</taxon>
        <taxon>Rhodobacterales</taxon>
        <taxon>Paracoccaceae</taxon>
        <taxon>Agaricicola</taxon>
    </lineage>
</organism>
<dbReference type="Pfam" id="PF02776">
    <property type="entry name" value="TPP_enzyme_N"/>
    <property type="match status" value="1"/>
</dbReference>
<dbReference type="Proteomes" id="UP000602745">
    <property type="component" value="Unassembled WGS sequence"/>
</dbReference>
<evidence type="ECO:0000256" key="2">
    <source>
        <dbReference type="ARBA" id="ARBA00022679"/>
    </source>
</evidence>
<dbReference type="AlphaFoldDB" id="A0A8J2YEF5"/>
<dbReference type="PROSITE" id="PS00187">
    <property type="entry name" value="TPP_ENZYMES"/>
    <property type="match status" value="1"/>
</dbReference>
<dbReference type="PANTHER" id="PTHR18968:SF120">
    <property type="entry name" value="ACETOLACTATE SYNTHASE LARGE SUBUNIT"/>
    <property type="match status" value="1"/>
</dbReference>
<keyword evidence="2" id="KW-0808">Transferase</keyword>
<dbReference type="Pfam" id="PF02775">
    <property type="entry name" value="TPP_enzyme_C"/>
    <property type="match status" value="1"/>
</dbReference>
<dbReference type="CDD" id="cd00568">
    <property type="entry name" value="TPP_enzymes"/>
    <property type="match status" value="1"/>
</dbReference>
<evidence type="ECO:0000259" key="7">
    <source>
        <dbReference type="Pfam" id="PF02776"/>
    </source>
</evidence>
<evidence type="ECO:0000256" key="3">
    <source>
        <dbReference type="ARBA" id="ARBA00023052"/>
    </source>
</evidence>
<keyword evidence="9" id="KW-1185">Reference proteome</keyword>
<evidence type="ECO:0000256" key="1">
    <source>
        <dbReference type="ARBA" id="ARBA00007812"/>
    </source>
</evidence>
<dbReference type="Gene3D" id="3.40.50.1220">
    <property type="entry name" value="TPP-binding domain"/>
    <property type="match status" value="1"/>
</dbReference>
<dbReference type="InterPro" id="IPR045229">
    <property type="entry name" value="TPP_enz"/>
</dbReference>
<dbReference type="Pfam" id="PF00205">
    <property type="entry name" value="TPP_enzyme_M"/>
    <property type="match status" value="1"/>
</dbReference>
<name>A0A8J2YEF5_9RHOB</name>
<sequence length="565" mass="60527">MSEASTTGSTRSGGAILVGALKAQGADTIFGVPGESALPIFDALVGEDVIRFVTCRHEASACHMAEADGKLTGRPGVCLVSRGPGAMHAAIGVHTAMQDSTPLVLLIGQVPRDQSGREGFQEMDYVRHFADTAKWAAEIDRTEAIPEYISRAFHVATQGRPGPVVLSIPEDILATASEVADPPRFQHATPYPAPDNIVKLRALLQGAERPLVIVGSGGWTAEARGILRDFVSANDLPLVAGFRSQDILDNRSPNYAGDLSLGSNPEVAKLVQRADLLLVIGDRLSEVTTKRYTLLDSPRPRQVLIHVHPGSEELGKTFRADLPIQANSSAFMKALSGMAPMAAPAWAGWRQEARRIYETYVAPPASGLPLDLARVVAHVRDVLPDDAIVTNGAGNYTIWLHRFFQYRDLGTQLAPKSGAMGYGLPAAIAAKLRFPSRQVVAFAGDGCFLMASPDFATAVRNELAIVVIIVNNGLYGSIRMHQERHFPGRPSGTDLTNPDFAALARSYGAFGEIVEDGAAFPAALQRAMESGGPAILELRVDHDQLTPGMRLRKAGVRPHSEAHSR</sequence>
<evidence type="ECO:0000313" key="9">
    <source>
        <dbReference type="Proteomes" id="UP000602745"/>
    </source>
</evidence>
<dbReference type="PANTHER" id="PTHR18968">
    <property type="entry name" value="THIAMINE PYROPHOSPHATE ENZYMES"/>
    <property type="match status" value="1"/>
</dbReference>
<evidence type="ECO:0000259" key="5">
    <source>
        <dbReference type="Pfam" id="PF00205"/>
    </source>
</evidence>
<feature type="domain" description="Thiamine pyrophosphate enzyme TPP-binding" evidence="6">
    <location>
        <begin position="392"/>
        <end position="537"/>
    </location>
</feature>
<dbReference type="GO" id="GO:0030976">
    <property type="term" value="F:thiamine pyrophosphate binding"/>
    <property type="evidence" value="ECO:0007669"/>
    <property type="project" value="InterPro"/>
</dbReference>
<accession>A0A8J2YEF5</accession>
<dbReference type="InterPro" id="IPR029035">
    <property type="entry name" value="DHS-like_NAD/FAD-binding_dom"/>
</dbReference>
<dbReference type="SUPFAM" id="SSF52518">
    <property type="entry name" value="Thiamin diphosphate-binding fold (THDP-binding)"/>
    <property type="match status" value="2"/>
</dbReference>
<protein>
    <submittedName>
        <fullName evidence="8">Thiamine pyrophosphate protein</fullName>
    </submittedName>
</protein>
<dbReference type="CDD" id="cd07035">
    <property type="entry name" value="TPP_PYR_POX_like"/>
    <property type="match status" value="1"/>
</dbReference>
<comment type="similarity">
    <text evidence="1 4">Belongs to the TPP enzyme family.</text>
</comment>
<dbReference type="InterPro" id="IPR012000">
    <property type="entry name" value="Thiamin_PyroP_enz_cen_dom"/>
</dbReference>
<dbReference type="NCBIfam" id="NF006052">
    <property type="entry name" value="PRK08199.1"/>
    <property type="match status" value="1"/>
</dbReference>
<dbReference type="Gene3D" id="3.40.50.970">
    <property type="match status" value="2"/>
</dbReference>
<dbReference type="SUPFAM" id="SSF52467">
    <property type="entry name" value="DHS-like NAD/FAD-binding domain"/>
    <property type="match status" value="1"/>
</dbReference>
<dbReference type="GO" id="GO:0009097">
    <property type="term" value="P:isoleucine biosynthetic process"/>
    <property type="evidence" value="ECO:0007669"/>
    <property type="project" value="TreeGrafter"/>
</dbReference>
<evidence type="ECO:0000313" key="8">
    <source>
        <dbReference type="EMBL" id="GGE28292.1"/>
    </source>
</evidence>
<dbReference type="GO" id="GO:0050660">
    <property type="term" value="F:flavin adenine dinucleotide binding"/>
    <property type="evidence" value="ECO:0007669"/>
    <property type="project" value="TreeGrafter"/>
</dbReference>
<dbReference type="InterPro" id="IPR029061">
    <property type="entry name" value="THDP-binding"/>
</dbReference>
<comment type="caution">
    <text evidence="8">The sequence shown here is derived from an EMBL/GenBank/DDBJ whole genome shotgun (WGS) entry which is preliminary data.</text>
</comment>
<dbReference type="InterPro" id="IPR011766">
    <property type="entry name" value="TPP_enzyme_TPP-bd"/>
</dbReference>
<dbReference type="GO" id="GO:0005948">
    <property type="term" value="C:acetolactate synthase complex"/>
    <property type="evidence" value="ECO:0007669"/>
    <property type="project" value="TreeGrafter"/>
</dbReference>
<feature type="domain" description="Thiamine pyrophosphate enzyme central" evidence="5">
    <location>
        <begin position="199"/>
        <end position="335"/>
    </location>
</feature>
<dbReference type="FunFam" id="3.40.50.970:FF:000007">
    <property type="entry name" value="Acetolactate synthase"/>
    <property type="match status" value="1"/>
</dbReference>
<dbReference type="GO" id="GO:0003984">
    <property type="term" value="F:acetolactate synthase activity"/>
    <property type="evidence" value="ECO:0007669"/>
    <property type="project" value="TreeGrafter"/>
</dbReference>
<dbReference type="InterPro" id="IPR012001">
    <property type="entry name" value="Thiamin_PyroP_enz_TPP-bd_dom"/>
</dbReference>
<dbReference type="GO" id="GO:0000287">
    <property type="term" value="F:magnesium ion binding"/>
    <property type="evidence" value="ECO:0007669"/>
    <property type="project" value="InterPro"/>
</dbReference>
<gene>
    <name evidence="8" type="ORF">GCM10007276_01860</name>
</gene>